<dbReference type="EMBL" id="OEJX01000009">
    <property type="protein sequence ID" value="SOR60422.1"/>
    <property type="molecule type" value="Genomic_DNA"/>
</dbReference>
<accession>A0AAQ1NUS8</accession>
<proteinExistence type="predicted"/>
<reference evidence="1 2" key="1">
    <citation type="submission" date="2017-11" db="EMBL/GenBank/DDBJ databases">
        <authorList>
            <person name="Lechat P."/>
        </authorList>
    </citation>
    <scope>NUCLEOTIDE SEQUENCE [LARGE SCALE GENOMIC DNA]</scope>
    <source>
        <strain evidence="1">L495</strain>
    </source>
</reference>
<gene>
    <name evidence="1" type="ORF">LMANV2_170039</name>
</gene>
<organism evidence="1 2">
    <name type="scientific">Leptospira interrogans serovar Manilae</name>
    <dbReference type="NCBI Taxonomy" id="214675"/>
    <lineage>
        <taxon>Bacteria</taxon>
        <taxon>Pseudomonadati</taxon>
        <taxon>Spirochaetota</taxon>
        <taxon>Spirochaetia</taxon>
        <taxon>Leptospirales</taxon>
        <taxon>Leptospiraceae</taxon>
        <taxon>Leptospira</taxon>
    </lineage>
</organism>
<evidence type="ECO:0000313" key="2">
    <source>
        <dbReference type="Proteomes" id="UP000234460"/>
    </source>
</evidence>
<evidence type="ECO:0000313" key="1">
    <source>
        <dbReference type="EMBL" id="SOR60422.1"/>
    </source>
</evidence>
<sequence>MPASVSNLSATTPYILITNINTAKGEKNSEMSPGGMNLSFDISVDKTLFWDSTAADNVFSPQLDAADRPNATSGEDNLTNTARKNMIFHLPTVLVR</sequence>
<name>A0AAQ1NUS8_LEPIR</name>
<dbReference type="AlphaFoldDB" id="A0AAQ1NUS8"/>
<dbReference type="Proteomes" id="UP000234460">
    <property type="component" value="Chromosome LMANV2"/>
</dbReference>
<comment type="caution">
    <text evidence="1">The sequence shown here is derived from an EMBL/GenBank/DDBJ whole genome shotgun (WGS) entry which is preliminary data.</text>
</comment>
<protein>
    <submittedName>
        <fullName evidence="1">Uncharacterized protein</fullName>
    </submittedName>
</protein>